<dbReference type="Gene3D" id="1.10.10.10">
    <property type="entry name" value="Winged helix-like DNA-binding domain superfamily/Winged helix DNA-binding domain"/>
    <property type="match status" value="2"/>
</dbReference>
<dbReference type="GO" id="GO:0005634">
    <property type="term" value="C:nucleus"/>
    <property type="evidence" value="ECO:0007669"/>
    <property type="project" value="UniProtKB-SubCell"/>
</dbReference>
<evidence type="ECO:0000313" key="10">
    <source>
        <dbReference type="Proteomes" id="UP000887566"/>
    </source>
</evidence>
<dbReference type="PROSITE" id="PS51057">
    <property type="entry name" value="PAIRED_2"/>
    <property type="match status" value="1"/>
</dbReference>
<evidence type="ECO:0000256" key="2">
    <source>
        <dbReference type="ARBA" id="ARBA00022473"/>
    </source>
</evidence>
<evidence type="ECO:0000256" key="6">
    <source>
        <dbReference type="ARBA" id="ARBA00023163"/>
    </source>
</evidence>
<evidence type="ECO:0000256" key="3">
    <source>
        <dbReference type="ARBA" id="ARBA00022724"/>
    </source>
</evidence>
<dbReference type="SMART" id="SM00351">
    <property type="entry name" value="PAX"/>
    <property type="match status" value="1"/>
</dbReference>
<evidence type="ECO:0000256" key="4">
    <source>
        <dbReference type="ARBA" id="ARBA00023015"/>
    </source>
</evidence>
<feature type="region of interest" description="Disordered" evidence="8">
    <location>
        <begin position="56"/>
        <end position="80"/>
    </location>
</feature>
<evidence type="ECO:0000313" key="11">
    <source>
        <dbReference type="WBParaSite" id="PSAMB.scaffold662size44266.g7779.t1"/>
    </source>
</evidence>
<dbReference type="SUPFAM" id="SSF46689">
    <property type="entry name" value="Homeodomain-like"/>
    <property type="match status" value="1"/>
</dbReference>
<dbReference type="Pfam" id="PF00292">
    <property type="entry name" value="PAX"/>
    <property type="match status" value="1"/>
</dbReference>
<comment type="subcellular location">
    <subcellularLocation>
        <location evidence="1">Nucleus</location>
    </subcellularLocation>
</comment>
<protein>
    <submittedName>
        <fullName evidence="11">Paired domain-containing protein</fullName>
    </submittedName>
</protein>
<keyword evidence="6" id="KW-0804">Transcription</keyword>
<keyword evidence="2" id="KW-0217">Developmental protein</keyword>
<evidence type="ECO:0000259" key="9">
    <source>
        <dbReference type="PROSITE" id="PS51057"/>
    </source>
</evidence>
<dbReference type="WBParaSite" id="PSAMB.scaffold662size44266.g7779.t1">
    <property type="protein sequence ID" value="PSAMB.scaffold662size44266.g7779.t1"/>
    <property type="gene ID" value="PSAMB.scaffold662size44266.g7779"/>
</dbReference>
<reference evidence="11" key="1">
    <citation type="submission" date="2022-11" db="UniProtKB">
        <authorList>
            <consortium name="WormBaseParasite"/>
        </authorList>
    </citation>
    <scope>IDENTIFICATION</scope>
</reference>
<dbReference type="InterPro" id="IPR009057">
    <property type="entry name" value="Homeodomain-like_sf"/>
</dbReference>
<keyword evidence="10" id="KW-1185">Reference proteome</keyword>
<keyword evidence="5" id="KW-0238">DNA-binding</keyword>
<dbReference type="GO" id="GO:0000981">
    <property type="term" value="F:DNA-binding transcription factor activity, RNA polymerase II-specific"/>
    <property type="evidence" value="ECO:0007669"/>
    <property type="project" value="TreeGrafter"/>
</dbReference>
<organism evidence="10 11">
    <name type="scientific">Plectus sambesii</name>
    <dbReference type="NCBI Taxonomy" id="2011161"/>
    <lineage>
        <taxon>Eukaryota</taxon>
        <taxon>Metazoa</taxon>
        <taxon>Ecdysozoa</taxon>
        <taxon>Nematoda</taxon>
        <taxon>Chromadorea</taxon>
        <taxon>Plectida</taxon>
        <taxon>Plectina</taxon>
        <taxon>Plectoidea</taxon>
        <taxon>Plectidae</taxon>
        <taxon>Plectus</taxon>
    </lineage>
</organism>
<evidence type="ECO:0000256" key="1">
    <source>
        <dbReference type="ARBA" id="ARBA00004123"/>
    </source>
</evidence>
<dbReference type="InterPro" id="IPR001523">
    <property type="entry name" value="Paired_dom"/>
</dbReference>
<dbReference type="PANTHER" id="PTHR45636:SF52">
    <property type="entry name" value="PAIRED DOMAIN-CONTAINING PROTEIN"/>
    <property type="match status" value="1"/>
</dbReference>
<dbReference type="InterPro" id="IPR043565">
    <property type="entry name" value="PAX_fam"/>
</dbReference>
<dbReference type="InterPro" id="IPR036388">
    <property type="entry name" value="WH-like_DNA-bd_sf"/>
</dbReference>
<sequence>MNDFGMQHCEDIDMDFEAWLNDTANLIQSYNCNQTYSTLQMSIQEEEVLLLSDEINKSPNSDTDRNDLSEQAVCNKDNPKRRKNHFGREYVCGRPLPLDVRLAIRDMFQAGGNACEIAVKLNITHGCASKILKRYKATGSVEAKKIGGSNPKKTVPAVVEAIIKHKTNEPQLKTWELRDRLIADAVCDTSSIPTIPSINRSVV</sequence>
<dbReference type="PANTHER" id="PTHR45636">
    <property type="entry name" value="PAIRED BOX PROTEIN PAX-6-RELATED-RELATED"/>
    <property type="match status" value="1"/>
</dbReference>
<name>A0A914X5U0_9BILA</name>
<dbReference type="PRINTS" id="PR00027">
    <property type="entry name" value="PAIREDBOX"/>
</dbReference>
<proteinExistence type="predicted"/>
<keyword evidence="7" id="KW-0539">Nucleus</keyword>
<dbReference type="Proteomes" id="UP000887566">
    <property type="component" value="Unplaced"/>
</dbReference>
<evidence type="ECO:0000256" key="8">
    <source>
        <dbReference type="SAM" id="MobiDB-lite"/>
    </source>
</evidence>
<dbReference type="GO" id="GO:0000978">
    <property type="term" value="F:RNA polymerase II cis-regulatory region sequence-specific DNA binding"/>
    <property type="evidence" value="ECO:0007669"/>
    <property type="project" value="TreeGrafter"/>
</dbReference>
<keyword evidence="4" id="KW-0805">Transcription regulation</keyword>
<accession>A0A914X5U0</accession>
<evidence type="ECO:0000256" key="5">
    <source>
        <dbReference type="ARBA" id="ARBA00023125"/>
    </source>
</evidence>
<dbReference type="AlphaFoldDB" id="A0A914X5U0"/>
<evidence type="ECO:0000256" key="7">
    <source>
        <dbReference type="ARBA" id="ARBA00023242"/>
    </source>
</evidence>
<feature type="domain" description="Paired" evidence="9">
    <location>
        <begin position="79"/>
        <end position="203"/>
    </location>
</feature>
<keyword evidence="3" id="KW-0563">Paired box</keyword>